<evidence type="ECO:0000256" key="2">
    <source>
        <dbReference type="ARBA" id="ARBA00022679"/>
    </source>
</evidence>
<proteinExistence type="predicted"/>
<dbReference type="InterPro" id="IPR035902">
    <property type="entry name" value="Nuc_phospho_transferase"/>
</dbReference>
<dbReference type="Gene3D" id="3.40.1030.10">
    <property type="entry name" value="Nucleoside phosphorylase/phosphoribosyltransferase catalytic domain"/>
    <property type="match status" value="1"/>
</dbReference>
<dbReference type="InterPro" id="IPR005940">
    <property type="entry name" value="Anthranilate_Pribosyl_Tfrase"/>
</dbReference>
<dbReference type="RefSeq" id="WP_066476298.1">
    <property type="nucleotide sequence ID" value="NZ_BCNT01000006.1"/>
</dbReference>
<dbReference type="Gene3D" id="1.20.970.10">
    <property type="entry name" value="Transferase, Pyrimidine Nucleoside Phosphorylase, Chain C"/>
    <property type="match status" value="1"/>
</dbReference>
<feature type="domain" description="Glycosyl transferase family 3 N-terminal" evidence="3">
    <location>
        <begin position="6"/>
        <end position="68"/>
    </location>
</feature>
<evidence type="ECO:0000313" key="5">
    <source>
        <dbReference type="Proteomes" id="UP001597463"/>
    </source>
</evidence>
<dbReference type="Proteomes" id="UP001597463">
    <property type="component" value="Unassembled WGS sequence"/>
</dbReference>
<keyword evidence="5" id="KW-1185">Reference proteome</keyword>
<dbReference type="Pfam" id="PF02885">
    <property type="entry name" value="Glycos_trans_3N"/>
    <property type="match status" value="1"/>
</dbReference>
<dbReference type="EMBL" id="JBHUMV010000010">
    <property type="protein sequence ID" value="MFD2756233.1"/>
    <property type="molecule type" value="Genomic_DNA"/>
</dbReference>
<reference evidence="5" key="1">
    <citation type="journal article" date="2019" name="Int. J. Syst. Evol. Microbiol.">
        <title>The Global Catalogue of Microorganisms (GCM) 10K type strain sequencing project: providing services to taxonomists for standard genome sequencing and annotation.</title>
        <authorList>
            <consortium name="The Broad Institute Genomics Platform"/>
            <consortium name="The Broad Institute Genome Sequencing Center for Infectious Disease"/>
            <person name="Wu L."/>
            <person name="Ma J."/>
        </authorList>
    </citation>
    <scope>NUCLEOTIDE SEQUENCE [LARGE SCALE GENOMIC DNA]</scope>
    <source>
        <strain evidence="5">TISTR 1906</strain>
    </source>
</reference>
<organism evidence="4 5">
    <name type="scientific">Comamonas terrae</name>
    <dbReference type="NCBI Taxonomy" id="673548"/>
    <lineage>
        <taxon>Bacteria</taxon>
        <taxon>Pseudomonadati</taxon>
        <taxon>Pseudomonadota</taxon>
        <taxon>Betaproteobacteria</taxon>
        <taxon>Burkholderiales</taxon>
        <taxon>Comamonadaceae</taxon>
        <taxon>Comamonas</taxon>
    </lineage>
</organism>
<dbReference type="PANTHER" id="PTHR43285">
    <property type="entry name" value="ANTHRANILATE PHOSPHORIBOSYLTRANSFERASE"/>
    <property type="match status" value="1"/>
</dbReference>
<evidence type="ECO:0000313" key="4">
    <source>
        <dbReference type="EMBL" id="MFD2756233.1"/>
    </source>
</evidence>
<name>A0ABW5URI8_9BURK</name>
<evidence type="ECO:0000256" key="1">
    <source>
        <dbReference type="ARBA" id="ARBA00022676"/>
    </source>
</evidence>
<protein>
    <submittedName>
        <fullName evidence="4">DNA-binding protein YbiB</fullName>
    </submittedName>
</protein>
<keyword evidence="4" id="KW-0238">DNA-binding</keyword>
<keyword evidence="1" id="KW-0328">Glycosyltransferase</keyword>
<dbReference type="InterPro" id="IPR036320">
    <property type="entry name" value="Glycosyl_Trfase_fam3_N_dom_sf"/>
</dbReference>
<sequence>MSISAYLKEIGRGTKGARSLSRAQARELMGLLLDNQVSDLDLGAFCIAMRFKGESAEELAGFLDAVAARQAPWPRPEVPVVVLPSYNGARKLPNLTPLLAALLAREGLPVLVHGCDTEDRRIGTQAVWSALQWPVLAAPAALQPGQAVWMRTRHLLPALEKLLQLRRRIGLRNPAHSIVKLLDPLERPLPGRTTLPSLVVGSYTHPDYAHPMAETLALRQASGLLLRGTEGEPVAAPNREPASQGLLAGQTCFARSAVHSSLYADETAAAPQLPQGLDALQTAQLIRDMLGGHRPVPAPIAQQVQQIKTLHAAMCAPNPHNIGRLQGLSRD</sequence>
<dbReference type="GO" id="GO:0003677">
    <property type="term" value="F:DNA binding"/>
    <property type="evidence" value="ECO:0007669"/>
    <property type="project" value="UniProtKB-KW"/>
</dbReference>
<comment type="caution">
    <text evidence="4">The sequence shown here is derived from an EMBL/GenBank/DDBJ whole genome shotgun (WGS) entry which is preliminary data.</text>
</comment>
<dbReference type="InterPro" id="IPR017459">
    <property type="entry name" value="Glycosyl_Trfase_fam3_N_dom"/>
</dbReference>
<dbReference type="SUPFAM" id="SSF47648">
    <property type="entry name" value="Nucleoside phosphorylase/phosphoribosyltransferase N-terminal domain"/>
    <property type="match status" value="1"/>
</dbReference>
<keyword evidence="2" id="KW-0808">Transferase</keyword>
<gene>
    <name evidence="4" type="primary">ybiB</name>
    <name evidence="4" type="ORF">ACFSW6_19345</name>
</gene>
<accession>A0ABW5URI8</accession>
<dbReference type="PANTHER" id="PTHR43285:SF4">
    <property type="entry name" value="TRANSFERASE"/>
    <property type="match status" value="1"/>
</dbReference>
<dbReference type="NCBIfam" id="NF006005">
    <property type="entry name" value="PRK08136.1"/>
    <property type="match status" value="1"/>
</dbReference>
<evidence type="ECO:0000259" key="3">
    <source>
        <dbReference type="Pfam" id="PF02885"/>
    </source>
</evidence>
<dbReference type="SUPFAM" id="SSF52418">
    <property type="entry name" value="Nucleoside phosphorylase/phosphoribosyltransferase catalytic domain"/>
    <property type="match status" value="1"/>
</dbReference>